<feature type="compositionally biased region" description="Acidic residues" evidence="6">
    <location>
        <begin position="872"/>
        <end position="896"/>
    </location>
</feature>
<dbReference type="InterPro" id="IPR013783">
    <property type="entry name" value="Ig-like_fold"/>
</dbReference>
<reference evidence="10" key="1">
    <citation type="submission" date="2016-03" db="EMBL/GenBank/DDBJ databases">
        <authorList>
            <person name="Devillers Hugo."/>
        </authorList>
    </citation>
    <scope>NUCLEOTIDE SEQUENCE [LARGE SCALE GENOMIC DNA]</scope>
</reference>
<feature type="compositionally biased region" description="Low complexity" evidence="6">
    <location>
        <begin position="1024"/>
        <end position="1034"/>
    </location>
</feature>
<keyword evidence="7" id="KW-1133">Transmembrane helix</keyword>
<evidence type="ECO:0000256" key="4">
    <source>
        <dbReference type="ARBA" id="ARBA00023121"/>
    </source>
</evidence>
<feature type="region of interest" description="Disordered" evidence="6">
    <location>
        <begin position="358"/>
        <end position="407"/>
    </location>
</feature>
<dbReference type="FunFam" id="2.60.40.10:FF:001880">
    <property type="entry name" value="Mga2p"/>
    <property type="match status" value="1"/>
</dbReference>
<gene>
    <name evidence="9" type="ORF">LAME_0E00430G</name>
</gene>
<feature type="compositionally biased region" description="Low complexity" evidence="6">
    <location>
        <begin position="964"/>
        <end position="975"/>
    </location>
</feature>
<protein>
    <submittedName>
        <fullName evidence="9">LAME_0E00430g1_1</fullName>
    </submittedName>
</protein>
<evidence type="ECO:0000256" key="7">
    <source>
        <dbReference type="SAM" id="Phobius"/>
    </source>
</evidence>
<dbReference type="InterPro" id="IPR014756">
    <property type="entry name" value="Ig_E-set"/>
</dbReference>
<keyword evidence="3 5" id="KW-0040">ANK repeat</keyword>
<dbReference type="Pfam" id="PF25603">
    <property type="entry name" value="SPT23_MGA2_DBD"/>
    <property type="match status" value="1"/>
</dbReference>
<dbReference type="Gene3D" id="1.25.40.20">
    <property type="entry name" value="Ankyrin repeat-containing domain"/>
    <property type="match status" value="1"/>
</dbReference>
<dbReference type="SMART" id="SM00248">
    <property type="entry name" value="ANK"/>
    <property type="match status" value="2"/>
</dbReference>
<dbReference type="PANTHER" id="PTHR24119:SF0">
    <property type="entry name" value="ACYL-COA-BINDING DOMAIN-CONTAINING PROTEIN 6"/>
    <property type="match status" value="1"/>
</dbReference>
<name>A0A1G4JF24_9SACH</name>
<dbReference type="GO" id="GO:0033554">
    <property type="term" value="P:cellular response to stress"/>
    <property type="evidence" value="ECO:0007669"/>
    <property type="project" value="UniProtKB-ARBA"/>
</dbReference>
<feature type="transmembrane region" description="Helical" evidence="7">
    <location>
        <begin position="1061"/>
        <end position="1080"/>
    </location>
</feature>
<feature type="region of interest" description="Disordered" evidence="6">
    <location>
        <begin position="669"/>
        <end position="688"/>
    </location>
</feature>
<feature type="repeat" description="ANK" evidence="5">
    <location>
        <begin position="725"/>
        <end position="757"/>
    </location>
</feature>
<dbReference type="GO" id="GO:2001280">
    <property type="term" value="P:positive regulation of unsaturated fatty acid biosynthetic process"/>
    <property type="evidence" value="ECO:0007669"/>
    <property type="project" value="UniProtKB-ARBA"/>
</dbReference>
<keyword evidence="2" id="KW-0677">Repeat</keyword>
<keyword evidence="10" id="KW-1185">Reference proteome</keyword>
<feature type="compositionally biased region" description="Polar residues" evidence="6">
    <location>
        <begin position="508"/>
        <end position="522"/>
    </location>
</feature>
<dbReference type="GO" id="GO:0000062">
    <property type="term" value="F:fatty-acyl-CoA binding"/>
    <property type="evidence" value="ECO:0007669"/>
    <property type="project" value="TreeGrafter"/>
</dbReference>
<feature type="compositionally biased region" description="Polar residues" evidence="6">
    <location>
        <begin position="365"/>
        <end position="385"/>
    </location>
</feature>
<evidence type="ECO:0000256" key="2">
    <source>
        <dbReference type="ARBA" id="ARBA00022737"/>
    </source>
</evidence>
<dbReference type="Proteomes" id="UP000191144">
    <property type="component" value="Chromosome E"/>
</dbReference>
<dbReference type="GO" id="GO:0005789">
    <property type="term" value="C:endoplasmic reticulum membrane"/>
    <property type="evidence" value="ECO:0007669"/>
    <property type="project" value="UniProtKB-ARBA"/>
</dbReference>
<keyword evidence="7" id="KW-0472">Membrane</keyword>
<dbReference type="EMBL" id="LT598481">
    <property type="protein sequence ID" value="SCU88582.1"/>
    <property type="molecule type" value="Genomic_DNA"/>
</dbReference>
<keyword evidence="4" id="KW-0446">Lipid-binding</keyword>
<evidence type="ECO:0000313" key="9">
    <source>
        <dbReference type="EMBL" id="SCU88582.1"/>
    </source>
</evidence>
<evidence type="ECO:0000259" key="8">
    <source>
        <dbReference type="SMART" id="SM00429"/>
    </source>
</evidence>
<dbReference type="GO" id="GO:0005634">
    <property type="term" value="C:nucleus"/>
    <property type="evidence" value="ECO:0007669"/>
    <property type="project" value="UniProtKB-ARBA"/>
</dbReference>
<evidence type="ECO:0000256" key="5">
    <source>
        <dbReference type="PROSITE-ProRule" id="PRU00023"/>
    </source>
</evidence>
<dbReference type="SUPFAM" id="SSF81296">
    <property type="entry name" value="E set domains"/>
    <property type="match status" value="1"/>
</dbReference>
<feature type="region of interest" description="Disordered" evidence="6">
    <location>
        <begin position="501"/>
        <end position="522"/>
    </location>
</feature>
<feature type="region of interest" description="Disordered" evidence="6">
    <location>
        <begin position="1010"/>
        <end position="1040"/>
    </location>
</feature>
<evidence type="ECO:0000313" key="10">
    <source>
        <dbReference type="Proteomes" id="UP000191144"/>
    </source>
</evidence>
<keyword evidence="1" id="KW-0597">Phosphoprotein</keyword>
<dbReference type="AlphaFoldDB" id="A0A1G4JF24"/>
<dbReference type="Pfam" id="PF01833">
    <property type="entry name" value="TIG"/>
    <property type="match status" value="1"/>
</dbReference>
<feature type="region of interest" description="Disordered" evidence="6">
    <location>
        <begin position="867"/>
        <end position="975"/>
    </location>
</feature>
<dbReference type="InterPro" id="IPR002110">
    <property type="entry name" value="Ankyrin_rpt"/>
</dbReference>
<accession>A0A1G4JF24</accession>
<feature type="compositionally biased region" description="Polar residues" evidence="6">
    <location>
        <begin position="455"/>
        <end position="466"/>
    </location>
</feature>
<feature type="compositionally biased region" description="Polar residues" evidence="6">
    <location>
        <begin position="673"/>
        <end position="688"/>
    </location>
</feature>
<dbReference type="InterPro" id="IPR002909">
    <property type="entry name" value="IPT_dom"/>
</dbReference>
<dbReference type="GO" id="GO:0030466">
    <property type="term" value="P:silent mating-type cassette heterochromatin formation"/>
    <property type="evidence" value="ECO:0007669"/>
    <property type="project" value="UniProtKB-ARBA"/>
</dbReference>
<keyword evidence="7" id="KW-0812">Transmembrane</keyword>
<dbReference type="GO" id="GO:0045944">
    <property type="term" value="P:positive regulation of transcription by RNA polymerase II"/>
    <property type="evidence" value="ECO:0007669"/>
    <property type="project" value="UniProtKB-ARBA"/>
</dbReference>
<dbReference type="CDD" id="cd00102">
    <property type="entry name" value="IPT"/>
    <property type="match status" value="1"/>
</dbReference>
<feature type="domain" description="IPT/TIG" evidence="8">
    <location>
        <begin position="543"/>
        <end position="634"/>
    </location>
</feature>
<dbReference type="SMART" id="SM00429">
    <property type="entry name" value="IPT"/>
    <property type="match status" value="1"/>
</dbReference>
<dbReference type="InterPro" id="IPR057962">
    <property type="entry name" value="SPT23_MGA2_DBD"/>
</dbReference>
<feature type="compositionally biased region" description="Low complexity" evidence="6">
    <location>
        <begin position="938"/>
        <end position="956"/>
    </location>
</feature>
<feature type="repeat" description="ANK" evidence="5">
    <location>
        <begin position="758"/>
        <end position="790"/>
    </location>
</feature>
<dbReference type="SUPFAM" id="SSF48403">
    <property type="entry name" value="Ankyrin repeat"/>
    <property type="match status" value="1"/>
</dbReference>
<feature type="region of interest" description="Disordered" evidence="6">
    <location>
        <begin position="424"/>
        <end position="472"/>
    </location>
</feature>
<dbReference type="PROSITE" id="PS50088">
    <property type="entry name" value="ANK_REPEAT"/>
    <property type="match status" value="2"/>
</dbReference>
<dbReference type="PANTHER" id="PTHR24119">
    <property type="entry name" value="ACYL-COA-BINDING DOMAIN-CONTAINING PROTEIN 6"/>
    <property type="match status" value="1"/>
</dbReference>
<dbReference type="OrthoDB" id="71307at2759"/>
<dbReference type="Gene3D" id="2.60.40.10">
    <property type="entry name" value="Immunoglobulins"/>
    <property type="match status" value="1"/>
</dbReference>
<proteinExistence type="predicted"/>
<dbReference type="Pfam" id="PF12796">
    <property type="entry name" value="Ank_2"/>
    <property type="match status" value="1"/>
</dbReference>
<evidence type="ECO:0000256" key="3">
    <source>
        <dbReference type="ARBA" id="ARBA00023043"/>
    </source>
</evidence>
<evidence type="ECO:0000256" key="1">
    <source>
        <dbReference type="ARBA" id="ARBA00022553"/>
    </source>
</evidence>
<evidence type="ECO:0000256" key="6">
    <source>
        <dbReference type="SAM" id="MobiDB-lite"/>
    </source>
</evidence>
<sequence>MSRLNTEMVETELLEDFLFTGAGNDSTGYALDDEPGKHPEDDLFTSFINTEMLQQAPSNYTINSQHQAMSSTSSLVPPLATPNLLDGFSGTEGRRHLEKSVSPLDPLSMAGSKDVQHNARAVYDANVSDAASEQQPRSYSQGCERLVDHTLQFGRTKPIQSAYLNPNDFLSITEDSLPYKLTVSGMPSTSRVETQIKLELVISPPPREYVVHLPTDCITKQKWYLENDISAYPKQIQNEMLYLESFLVCASNGKPTYVCSRCVKREQRRASRRKSGLCDNMLWCNNENRRAVVFNSRQVFSIKDHNCNSQFKMFDLSARIVCYCRHHKEPEGFKILFVLRNARQEVLAKSVTGPIMIMDKKSNKDSSGTVSRQESAVDLNNITDGSRSERSEIPHVTSTSDLSGLENYKPGDDFMHLAARGENMLSPTSMGGDSSEAHITDANTADHPIFRSVPGYSTSRLDSAQANKRKRTSDEFVTSSLYNQDFAKPLTVLNFSKSLSTSSSSHSIPQALQDTNPSSSLMTATNSMLRGISDITDQAQNIRPFIQRVIPAQGPVKGGIEITLLGSNFKPGMIVKFGENKALSTQCWSESTLVTYLPPSSKAGEVLVTVFEKEEQDEELLGTMSTSKTIFTYVDDTDRQLIELALQIVGLKMNGKLEDARNIAKRIVGHDSGSANNSPGGSTGNVPQNQYNMGPGPVLFSDESLLLRVIKLLNSSSNLSMCDEEGQTMLHLACLKGYYQLAAALVRKGARVDAKDSFGFSPLHFACLNGDGKIIRLLVQCKAAIQVEAMNGSTPRDLFIANHDTDDERYEDYLNEVLDALDIDISSEELSTTMGRKMSDSSFQSSVFDAGSLASLNDNLQVHISKMREDRLSDDDEDFEDYEEDGDEGLLGDDEESTRTDDANSTPRELSPLTAAGGLGGLSRERLLNPHVRHDPASVSTTNINDNDNNDNNNNHDSNDKDNNNNNDSSNRNSTENSIWNRMLSALNDELPTYDDLFPSPGREKQMRVLQSTPEPGEQLSAISSSAVEDSQASSEDEEDALQARLNRFFQQRQNFQNDKMLLFFWLPLTIILLSSFLIYEFGHDGNTVHYWSEAVSEYLRVGLAKVMLGNQRVKGAFKGSLHSLQAGIIESTS</sequence>
<dbReference type="PROSITE" id="PS50297">
    <property type="entry name" value="ANK_REP_REGION"/>
    <property type="match status" value="2"/>
</dbReference>
<dbReference type="InterPro" id="IPR036770">
    <property type="entry name" value="Ankyrin_rpt-contain_sf"/>
</dbReference>
<feature type="compositionally biased region" description="Basic and acidic residues" evidence="6">
    <location>
        <begin position="923"/>
        <end position="936"/>
    </location>
</feature>
<organism evidence="9 10">
    <name type="scientific">Lachancea meyersii CBS 8951</name>
    <dbReference type="NCBI Taxonomy" id="1266667"/>
    <lineage>
        <taxon>Eukaryota</taxon>
        <taxon>Fungi</taxon>
        <taxon>Dikarya</taxon>
        <taxon>Ascomycota</taxon>
        <taxon>Saccharomycotina</taxon>
        <taxon>Saccharomycetes</taxon>
        <taxon>Saccharomycetales</taxon>
        <taxon>Saccharomycetaceae</taxon>
        <taxon>Lachancea</taxon>
    </lineage>
</organism>